<dbReference type="Pfam" id="PF03715">
    <property type="entry name" value="Noc2"/>
    <property type="match status" value="1"/>
</dbReference>
<dbReference type="GO" id="GO:0030691">
    <property type="term" value="C:Noc2p-Noc3p complex"/>
    <property type="evidence" value="ECO:0007669"/>
    <property type="project" value="TreeGrafter"/>
</dbReference>
<evidence type="ECO:0000256" key="3">
    <source>
        <dbReference type="ARBA" id="ARBA00023242"/>
    </source>
</evidence>
<dbReference type="OrthoDB" id="10266662at2759"/>
<comment type="caution">
    <text evidence="5">The sequence shown here is derived from an EMBL/GenBank/DDBJ whole genome shotgun (WGS) entry which is preliminary data.</text>
</comment>
<keyword evidence="3" id="KW-0539">Nucleus</keyword>
<feature type="compositionally biased region" description="Acidic residues" evidence="4">
    <location>
        <begin position="54"/>
        <end position="63"/>
    </location>
</feature>
<feature type="compositionally biased region" description="Acidic residues" evidence="4">
    <location>
        <begin position="87"/>
        <end position="120"/>
    </location>
</feature>
<dbReference type="GO" id="GO:0005654">
    <property type="term" value="C:nucleoplasm"/>
    <property type="evidence" value="ECO:0007669"/>
    <property type="project" value="TreeGrafter"/>
</dbReference>
<dbReference type="PANTHER" id="PTHR12687:SF4">
    <property type="entry name" value="NUCLEOLAR COMPLEX PROTEIN 2 HOMOLOG"/>
    <property type="match status" value="1"/>
</dbReference>
<evidence type="ECO:0000256" key="1">
    <source>
        <dbReference type="ARBA" id="ARBA00004123"/>
    </source>
</evidence>
<dbReference type="SUPFAM" id="SSF48371">
    <property type="entry name" value="ARM repeat"/>
    <property type="match status" value="1"/>
</dbReference>
<reference evidence="5" key="2">
    <citation type="submission" date="2020-11" db="EMBL/GenBank/DDBJ databases">
        <authorList>
            <consortium name="DOE Joint Genome Institute"/>
            <person name="Kuo A."/>
            <person name="Miyauchi S."/>
            <person name="Kiss E."/>
            <person name="Drula E."/>
            <person name="Kohler A."/>
            <person name="Sanchez-Garcia M."/>
            <person name="Andreopoulos B."/>
            <person name="Barry K.W."/>
            <person name="Bonito G."/>
            <person name="Buee M."/>
            <person name="Carver A."/>
            <person name="Chen C."/>
            <person name="Cichocki N."/>
            <person name="Clum A."/>
            <person name="Culley D."/>
            <person name="Crous P.W."/>
            <person name="Fauchery L."/>
            <person name="Girlanda M."/>
            <person name="Hayes R."/>
            <person name="Keri Z."/>
            <person name="Labutti K."/>
            <person name="Lipzen A."/>
            <person name="Lombard V."/>
            <person name="Magnuson J."/>
            <person name="Maillard F."/>
            <person name="Morin E."/>
            <person name="Murat C."/>
            <person name="Nolan M."/>
            <person name="Ohm R."/>
            <person name="Pangilinan J."/>
            <person name="Pereira M."/>
            <person name="Perotto S."/>
            <person name="Peter M."/>
            <person name="Riley R."/>
            <person name="Sitrit Y."/>
            <person name="Stielow B."/>
            <person name="Szollosi G."/>
            <person name="Zifcakova L."/>
            <person name="Stursova M."/>
            <person name="Spatafora J.W."/>
            <person name="Tedersoo L."/>
            <person name="Vaario L.-M."/>
            <person name="Yamada A."/>
            <person name="Yan M."/>
            <person name="Wang P."/>
            <person name="Xu J."/>
            <person name="Bruns T."/>
            <person name="Baldrian P."/>
            <person name="Vilgalys R."/>
            <person name="Henrissat B."/>
            <person name="Grigoriev I.V."/>
            <person name="Hibbett D."/>
            <person name="Nagy L.G."/>
            <person name="Martin F.M."/>
        </authorList>
    </citation>
    <scope>NUCLEOTIDE SEQUENCE</scope>
    <source>
        <strain evidence="5">UH-Tt-Lm1</strain>
    </source>
</reference>
<dbReference type="InterPro" id="IPR005343">
    <property type="entry name" value="Noc2"/>
</dbReference>
<evidence type="ECO:0000313" key="5">
    <source>
        <dbReference type="EMBL" id="KAF9784663.1"/>
    </source>
</evidence>
<proteinExistence type="inferred from homology"/>
<feature type="compositionally biased region" description="Acidic residues" evidence="4">
    <location>
        <begin position="158"/>
        <end position="172"/>
    </location>
</feature>
<feature type="compositionally biased region" description="Basic residues" evidence="4">
    <location>
        <begin position="22"/>
        <end position="32"/>
    </location>
</feature>
<feature type="region of interest" description="Disordered" evidence="4">
    <location>
        <begin position="1"/>
        <end position="120"/>
    </location>
</feature>
<name>A0A9P6HDN6_9AGAM</name>
<dbReference type="GO" id="GO:0030690">
    <property type="term" value="C:Noc1p-Noc2p complex"/>
    <property type="evidence" value="ECO:0007669"/>
    <property type="project" value="TreeGrafter"/>
</dbReference>
<accession>A0A9P6HDN6</accession>
<dbReference type="Proteomes" id="UP000736335">
    <property type="component" value="Unassembled WGS sequence"/>
</dbReference>
<dbReference type="InterPro" id="IPR016024">
    <property type="entry name" value="ARM-type_fold"/>
</dbReference>
<reference evidence="5" key="1">
    <citation type="journal article" date="2020" name="Nat. Commun.">
        <title>Large-scale genome sequencing of mycorrhizal fungi provides insights into the early evolution of symbiotic traits.</title>
        <authorList>
            <person name="Miyauchi S."/>
            <person name="Kiss E."/>
            <person name="Kuo A."/>
            <person name="Drula E."/>
            <person name="Kohler A."/>
            <person name="Sanchez-Garcia M."/>
            <person name="Morin E."/>
            <person name="Andreopoulos B."/>
            <person name="Barry K.W."/>
            <person name="Bonito G."/>
            <person name="Buee M."/>
            <person name="Carver A."/>
            <person name="Chen C."/>
            <person name="Cichocki N."/>
            <person name="Clum A."/>
            <person name="Culley D."/>
            <person name="Crous P.W."/>
            <person name="Fauchery L."/>
            <person name="Girlanda M."/>
            <person name="Hayes R.D."/>
            <person name="Keri Z."/>
            <person name="LaButti K."/>
            <person name="Lipzen A."/>
            <person name="Lombard V."/>
            <person name="Magnuson J."/>
            <person name="Maillard F."/>
            <person name="Murat C."/>
            <person name="Nolan M."/>
            <person name="Ohm R.A."/>
            <person name="Pangilinan J."/>
            <person name="Pereira M.F."/>
            <person name="Perotto S."/>
            <person name="Peter M."/>
            <person name="Pfister S."/>
            <person name="Riley R."/>
            <person name="Sitrit Y."/>
            <person name="Stielow J.B."/>
            <person name="Szollosi G."/>
            <person name="Zifcakova L."/>
            <person name="Stursova M."/>
            <person name="Spatafora J.W."/>
            <person name="Tedersoo L."/>
            <person name="Vaario L.M."/>
            <person name="Yamada A."/>
            <person name="Yan M."/>
            <person name="Wang P."/>
            <person name="Xu J."/>
            <person name="Bruns T."/>
            <person name="Baldrian P."/>
            <person name="Vilgalys R."/>
            <person name="Dunand C."/>
            <person name="Henrissat B."/>
            <person name="Grigoriev I.V."/>
            <person name="Hibbett D."/>
            <person name="Nagy L.G."/>
            <person name="Martin F.M."/>
        </authorList>
    </citation>
    <scope>NUCLEOTIDE SEQUENCE</scope>
    <source>
        <strain evidence="5">UH-Tt-Lm1</strain>
    </source>
</reference>
<dbReference type="AlphaFoldDB" id="A0A9P6HDN6"/>
<comment type="subcellular location">
    <subcellularLocation>
        <location evidence="1">Nucleus</location>
    </subcellularLocation>
</comment>
<feature type="region of interest" description="Disordered" evidence="4">
    <location>
        <begin position="153"/>
        <end position="172"/>
    </location>
</feature>
<organism evidence="5 6">
    <name type="scientific">Thelephora terrestris</name>
    <dbReference type="NCBI Taxonomy" id="56493"/>
    <lineage>
        <taxon>Eukaryota</taxon>
        <taxon>Fungi</taxon>
        <taxon>Dikarya</taxon>
        <taxon>Basidiomycota</taxon>
        <taxon>Agaricomycotina</taxon>
        <taxon>Agaricomycetes</taxon>
        <taxon>Thelephorales</taxon>
        <taxon>Thelephoraceae</taxon>
        <taxon>Thelephora</taxon>
    </lineage>
</organism>
<feature type="compositionally biased region" description="Basic residues" evidence="4">
    <location>
        <begin position="1"/>
        <end position="10"/>
    </location>
</feature>
<dbReference type="GO" id="GO:0042273">
    <property type="term" value="P:ribosomal large subunit biogenesis"/>
    <property type="evidence" value="ECO:0007669"/>
    <property type="project" value="TreeGrafter"/>
</dbReference>
<keyword evidence="6" id="KW-1185">Reference proteome</keyword>
<dbReference type="GO" id="GO:0005730">
    <property type="term" value="C:nucleolus"/>
    <property type="evidence" value="ECO:0007669"/>
    <property type="project" value="TreeGrafter"/>
</dbReference>
<dbReference type="PANTHER" id="PTHR12687">
    <property type="entry name" value="NUCLEOLAR COMPLEX 2 AND RAD4-RELATED"/>
    <property type="match status" value="1"/>
</dbReference>
<evidence type="ECO:0000313" key="6">
    <source>
        <dbReference type="Proteomes" id="UP000736335"/>
    </source>
</evidence>
<evidence type="ECO:0000256" key="4">
    <source>
        <dbReference type="SAM" id="MobiDB-lite"/>
    </source>
</evidence>
<dbReference type="EMBL" id="WIUZ02000008">
    <property type="protein sequence ID" value="KAF9784663.1"/>
    <property type="molecule type" value="Genomic_DNA"/>
</dbReference>
<sequence length="697" mass="78892">MGKKAVKSARKFAASGQLKKVIQARHKHQRTKKVFEKRRGNKGKSQLPAKAPELDEDGDEELEETRSKLKGTSVDDFLGAGFMKEGSDEEEDEEVDSGEEEDDDEEELEDDASLPSVDDLDDEGAAHLTELSELAKKDPEFYKYLQENDRELLGFNPGEDDFGSDEGEEGEDVDMDGAQEAKHAPVLTEKQLRRWQKSLLEHRSLRAWRKLLIAFRSAAHVNDEDRVLAYTIENSLIYNKLVTTTLRYTPIILHHHVPYKEMANGKFKQPTQTVKFKTLQKLILAYFHNAVHLISQLTDNDLLHTAYSEITKIIPYIISSRKSVKAFLMSCLQTWSTADDRVRIAAILAIRRFVNSGDESIIDSVFKGVYQKLVSACKSTTVHSLPFINLMKNSASEIYVADHSTAYQHAFKYIRQLAILLRQSIKVQTKDAYKQVYNWQYVHCVDFWSLVLARACSAGAKAERGGEASELAPLVYPLVQVTTGAIKLTSNSRSYPYHFHLTKSLIHLIRHTHTYIPLAPYLIPIITSTLSTGKPKPSTLRPLDMETNIRAPQQLLRTRVYEEGVIEEATYLLGDYLSTRSIMGSIAFPEVVTPIVVTLRRALKTGKTSSGSAKSKEIGMVKGLVERVEESAKAIEKQRLNVRFGPGDTKEVDEWEASLNIEETPLGKYMKVQKKAREKRRKLVEKARDGEEEMLED</sequence>
<evidence type="ECO:0000256" key="2">
    <source>
        <dbReference type="ARBA" id="ARBA00005907"/>
    </source>
</evidence>
<protein>
    <submittedName>
        <fullName evidence="5">Noc2-domain-containing protein</fullName>
    </submittedName>
</protein>
<comment type="similarity">
    <text evidence="2">Belongs to the NOC2 family.</text>
</comment>
<gene>
    <name evidence="5" type="ORF">BJ322DRAFT_1065630</name>
</gene>